<comment type="catalytic activity">
    <reaction evidence="12">
        <text>tRNA(Met) + L-methionine + ATP = L-methionyl-tRNA(Met) + AMP + diphosphate</text>
        <dbReference type="Rhea" id="RHEA:13481"/>
        <dbReference type="Rhea" id="RHEA-COMP:9667"/>
        <dbReference type="Rhea" id="RHEA-COMP:9698"/>
        <dbReference type="ChEBI" id="CHEBI:30616"/>
        <dbReference type="ChEBI" id="CHEBI:33019"/>
        <dbReference type="ChEBI" id="CHEBI:57844"/>
        <dbReference type="ChEBI" id="CHEBI:78442"/>
        <dbReference type="ChEBI" id="CHEBI:78530"/>
        <dbReference type="ChEBI" id="CHEBI:456215"/>
        <dbReference type="EC" id="6.1.1.10"/>
    </reaction>
</comment>
<dbReference type="OMA" id="HLNTTEY"/>
<proteinExistence type="inferred from homology"/>
<evidence type="ECO:0000256" key="3">
    <source>
        <dbReference type="ARBA" id="ARBA00012838"/>
    </source>
</evidence>
<dbReference type="Pfam" id="PF18485">
    <property type="entry name" value="GST_N_5"/>
    <property type="match status" value="1"/>
</dbReference>
<dbReference type="EnsemblMetazoa" id="RPRC002846-RA">
    <property type="protein sequence ID" value="RPRC002846-PA"/>
    <property type="gene ID" value="RPRC002846"/>
</dbReference>
<evidence type="ECO:0000256" key="11">
    <source>
        <dbReference type="ARBA" id="ARBA00030904"/>
    </source>
</evidence>
<evidence type="ECO:0000313" key="14">
    <source>
        <dbReference type="EnsemblMetazoa" id="RPRC002846-PA"/>
    </source>
</evidence>
<dbReference type="GO" id="GO:0017101">
    <property type="term" value="C:aminoacyl-tRNA synthetase multienzyme complex"/>
    <property type="evidence" value="ECO:0007669"/>
    <property type="project" value="TreeGrafter"/>
</dbReference>
<dbReference type="InterPro" id="IPR010987">
    <property type="entry name" value="Glutathione-S-Trfase_C-like"/>
</dbReference>
<name>T1HFM4_RHOPR</name>
<keyword evidence="10 13" id="KW-0030">Aminoacyl-tRNA synthetase</keyword>
<keyword evidence="7 13" id="KW-0547">Nucleotide-binding</keyword>
<dbReference type="Pfam" id="PF00043">
    <property type="entry name" value="GST_C"/>
    <property type="match status" value="1"/>
</dbReference>
<evidence type="ECO:0000256" key="13">
    <source>
        <dbReference type="RuleBase" id="RU363039"/>
    </source>
</evidence>
<dbReference type="Gene3D" id="2.20.28.20">
    <property type="entry name" value="Methionyl-tRNA synthetase, Zn-domain"/>
    <property type="match status" value="1"/>
</dbReference>
<evidence type="ECO:0000256" key="4">
    <source>
        <dbReference type="ARBA" id="ARBA00018335"/>
    </source>
</evidence>
<dbReference type="Gene3D" id="1.20.1050.10">
    <property type="match status" value="1"/>
</dbReference>
<evidence type="ECO:0000313" key="15">
    <source>
        <dbReference type="Proteomes" id="UP000015103"/>
    </source>
</evidence>
<dbReference type="PANTHER" id="PTHR45765:SF1">
    <property type="entry name" value="METHIONINE--TRNA LIGASE, CYTOPLASMIC"/>
    <property type="match status" value="1"/>
</dbReference>
<dbReference type="STRING" id="13249.T1HFM4"/>
<protein>
    <recommendedName>
        <fullName evidence="4">Methionine--tRNA ligase, cytoplasmic</fullName>
        <ecNumber evidence="3">6.1.1.10</ecNumber>
    </recommendedName>
    <alternativeName>
        <fullName evidence="11">Methionyl-tRNA synthetase</fullName>
    </alternativeName>
</protein>
<dbReference type="FunCoup" id="T1HFM4">
    <property type="interactions" value="1395"/>
</dbReference>
<dbReference type="InParanoid" id="T1HFM4"/>
<dbReference type="InterPro" id="IPR029038">
    <property type="entry name" value="MetRS_Zn"/>
</dbReference>
<dbReference type="GO" id="GO:0005524">
    <property type="term" value="F:ATP binding"/>
    <property type="evidence" value="ECO:0007669"/>
    <property type="project" value="UniProtKB-KW"/>
</dbReference>
<dbReference type="InterPro" id="IPR041872">
    <property type="entry name" value="Anticodon_Met"/>
</dbReference>
<dbReference type="PANTHER" id="PTHR45765">
    <property type="entry name" value="METHIONINE--TRNA LIGASE"/>
    <property type="match status" value="1"/>
</dbReference>
<dbReference type="InterPro" id="IPR014729">
    <property type="entry name" value="Rossmann-like_a/b/a_fold"/>
</dbReference>
<dbReference type="GO" id="GO:0004825">
    <property type="term" value="F:methionine-tRNA ligase activity"/>
    <property type="evidence" value="ECO:0007669"/>
    <property type="project" value="UniProtKB-EC"/>
</dbReference>
<dbReference type="NCBIfam" id="TIGR00398">
    <property type="entry name" value="metG"/>
    <property type="match status" value="1"/>
</dbReference>
<evidence type="ECO:0000256" key="8">
    <source>
        <dbReference type="ARBA" id="ARBA00022840"/>
    </source>
</evidence>
<dbReference type="Pfam" id="PF09334">
    <property type="entry name" value="tRNA-synt_1g"/>
    <property type="match status" value="1"/>
</dbReference>
<dbReference type="Pfam" id="PF19303">
    <property type="entry name" value="Anticodon_3"/>
    <property type="match status" value="1"/>
</dbReference>
<dbReference type="InterPro" id="IPR001412">
    <property type="entry name" value="aa-tRNA-synth_I_CS"/>
</dbReference>
<comment type="subcellular location">
    <subcellularLocation>
        <location evidence="1">Cytoplasm</location>
    </subcellularLocation>
</comment>
<dbReference type="AlphaFoldDB" id="T1HFM4"/>
<dbReference type="EC" id="6.1.1.10" evidence="3"/>
<organism evidence="14 15">
    <name type="scientific">Rhodnius prolixus</name>
    <name type="common">Triatomid bug</name>
    <dbReference type="NCBI Taxonomy" id="13249"/>
    <lineage>
        <taxon>Eukaryota</taxon>
        <taxon>Metazoa</taxon>
        <taxon>Ecdysozoa</taxon>
        <taxon>Arthropoda</taxon>
        <taxon>Hexapoda</taxon>
        <taxon>Insecta</taxon>
        <taxon>Pterygota</taxon>
        <taxon>Neoptera</taxon>
        <taxon>Paraneoptera</taxon>
        <taxon>Hemiptera</taxon>
        <taxon>Heteroptera</taxon>
        <taxon>Panheteroptera</taxon>
        <taxon>Cimicomorpha</taxon>
        <taxon>Reduviidae</taxon>
        <taxon>Triatominae</taxon>
        <taxon>Rhodnius</taxon>
    </lineage>
</organism>
<dbReference type="SUPFAM" id="SSF47616">
    <property type="entry name" value="GST C-terminal domain-like"/>
    <property type="match status" value="1"/>
</dbReference>
<dbReference type="VEuPathDB" id="VectorBase:RPRC002846"/>
<evidence type="ECO:0000256" key="2">
    <source>
        <dbReference type="ARBA" id="ARBA00005594"/>
    </source>
</evidence>
<dbReference type="PROSITE" id="PS00178">
    <property type="entry name" value="AA_TRNA_LIGASE_I"/>
    <property type="match status" value="1"/>
</dbReference>
<dbReference type="InterPro" id="IPR036282">
    <property type="entry name" value="Glutathione-S-Trfase_C_sf"/>
</dbReference>
<reference evidence="14" key="1">
    <citation type="submission" date="2015-05" db="UniProtKB">
        <authorList>
            <consortium name="EnsemblMetazoa"/>
        </authorList>
    </citation>
    <scope>IDENTIFICATION</scope>
</reference>
<dbReference type="InterPro" id="IPR004046">
    <property type="entry name" value="GST_C"/>
</dbReference>
<dbReference type="InterPro" id="IPR015413">
    <property type="entry name" value="Methionyl/Leucyl_tRNA_Synth"/>
</dbReference>
<keyword evidence="6 13" id="KW-0436">Ligase</keyword>
<dbReference type="Gene3D" id="3.40.50.620">
    <property type="entry name" value="HUPs"/>
    <property type="match status" value="1"/>
</dbReference>
<keyword evidence="5" id="KW-0963">Cytoplasm</keyword>
<evidence type="ECO:0000256" key="10">
    <source>
        <dbReference type="ARBA" id="ARBA00023146"/>
    </source>
</evidence>
<keyword evidence="15" id="KW-1185">Reference proteome</keyword>
<sequence>MFLFTNENNSHSLKILISAELSNTPVKIEIVSAEDQRFQFPQRLPVLHTDHGDKIFSSNIASNFLFRPPLNLAQKVDVWIFWDGTKLQPALVELSRKMDEFPVLKKLLSELELALDGKDFIVEEMLTVADVCLWGTLFPVFTDENLCNRVLTDQPNIKRWWRKLNDRQEWKAAQEKFKLKRGLPALQSVSASCWYPEYSSILPSPERKKKQSNSLENNFAEDHSEVCYVNWNKPLESRQKLKKPSKPIIPVPNERNILITSALPYVNNVPHLGNIIGCVLSADVFARYCRFRSYNTLFISGTDEYGTATETKAIEEGLTPQQICDKYFALHSEVYDWFNISFDHFGRTTSHEQIKVAQEIFLNCHKNGFTSTSAMDQLLCEKCNRYLADRFVEGTCPGCKYEDARGDQCDGCGHLINAVDLINPRCKLCQNAPIVKQSQQLFLELPKVQDRLKKWVEETCDGWSSIARVITKAWLKEGLKPRCITRDLKWGVPVPLEGFEGKVFYVWFDAPIGYMSMTKSYSEEWLRWWKPSSDAKVTLYQFMAKDNVPFHSIMFPATLFAAGGNYTLINHLMATEYLNYENGKFSKSRGVGVFGNDAKDTGIPSDIFRFYLLYIRPESQDTNFSWADLAMKNNTELLNNLGNFILRSLAFAEKFLNSEVPSVVLDSEEQKLLGYISLELKGYISSLEKGHLRDGIKYILNISRHGNHYMQSLKAWVLIKGDEKDKLKAASGIGLLCNVVCLISSLLQPYMPTVVDTVAKQMNVSVDIFTITEHFQPYLRPGHKIGKPLPLFTKIEQHTVDALKAQYAGKQ</sequence>
<dbReference type="SUPFAM" id="SSF57770">
    <property type="entry name" value="Methionyl-tRNA synthetase (MetRS), Zn-domain"/>
    <property type="match status" value="1"/>
</dbReference>
<evidence type="ECO:0000256" key="5">
    <source>
        <dbReference type="ARBA" id="ARBA00022490"/>
    </source>
</evidence>
<dbReference type="InterPro" id="IPR023458">
    <property type="entry name" value="Met-tRNA_ligase_1"/>
</dbReference>
<dbReference type="eggNOG" id="KOG1247">
    <property type="taxonomic scope" value="Eukaryota"/>
</dbReference>
<evidence type="ECO:0000256" key="6">
    <source>
        <dbReference type="ARBA" id="ARBA00022598"/>
    </source>
</evidence>
<dbReference type="CDD" id="cd07957">
    <property type="entry name" value="Anticodon_Ia_Met"/>
    <property type="match status" value="1"/>
</dbReference>
<evidence type="ECO:0000256" key="1">
    <source>
        <dbReference type="ARBA" id="ARBA00004496"/>
    </source>
</evidence>
<dbReference type="PROSITE" id="PS50405">
    <property type="entry name" value="GST_CTER"/>
    <property type="match status" value="1"/>
</dbReference>
<dbReference type="InterPro" id="IPR009080">
    <property type="entry name" value="tRNAsynth_Ia_anticodon-bd"/>
</dbReference>
<keyword evidence="8 13" id="KW-0067">ATP-binding</keyword>
<dbReference type="Gene3D" id="1.10.730.10">
    <property type="entry name" value="Isoleucyl-tRNA Synthetase, Domain 1"/>
    <property type="match status" value="1"/>
</dbReference>
<dbReference type="GO" id="GO:0006431">
    <property type="term" value="P:methionyl-tRNA aminoacylation"/>
    <property type="evidence" value="ECO:0007669"/>
    <property type="project" value="InterPro"/>
</dbReference>
<dbReference type="HOGENOM" id="CLU_009710_3_1_1"/>
<dbReference type="InterPro" id="IPR014758">
    <property type="entry name" value="Met-tRNA_synth"/>
</dbReference>
<accession>T1HFM4</accession>
<dbReference type="Proteomes" id="UP000015103">
    <property type="component" value="Unassembled WGS sequence"/>
</dbReference>
<dbReference type="CDD" id="cd00814">
    <property type="entry name" value="MetRS_core"/>
    <property type="match status" value="1"/>
</dbReference>
<keyword evidence="9 13" id="KW-0648">Protein biosynthesis</keyword>
<dbReference type="SUPFAM" id="SSF47323">
    <property type="entry name" value="Anticodon-binding domain of a subclass of class I aminoacyl-tRNA synthetases"/>
    <property type="match status" value="1"/>
</dbReference>
<dbReference type="SUPFAM" id="SSF52374">
    <property type="entry name" value="Nucleotidylyl transferase"/>
    <property type="match status" value="1"/>
</dbReference>
<evidence type="ECO:0000256" key="12">
    <source>
        <dbReference type="ARBA" id="ARBA00047364"/>
    </source>
</evidence>
<evidence type="ECO:0000256" key="7">
    <source>
        <dbReference type="ARBA" id="ARBA00022741"/>
    </source>
</evidence>
<dbReference type="EMBL" id="ACPB03005473">
    <property type="status" value="NOT_ANNOTATED_CDS"/>
    <property type="molecule type" value="Genomic_DNA"/>
</dbReference>
<dbReference type="InterPro" id="IPR033911">
    <property type="entry name" value="MetRS_core"/>
</dbReference>
<dbReference type="FunFam" id="2.20.28.20:FF:000001">
    <property type="entry name" value="Methionine--tRNA ligase"/>
    <property type="match status" value="1"/>
</dbReference>
<dbReference type="Gene3D" id="3.40.30.10">
    <property type="entry name" value="Glutaredoxin"/>
    <property type="match status" value="1"/>
</dbReference>
<dbReference type="PRINTS" id="PR01041">
    <property type="entry name" value="TRNASYNTHMET"/>
</dbReference>
<dbReference type="InterPro" id="IPR041598">
    <property type="entry name" value="MARS_N"/>
</dbReference>
<comment type="similarity">
    <text evidence="2 13">Belongs to the class-I aminoacyl-tRNA synthetase family.</text>
</comment>
<evidence type="ECO:0000256" key="9">
    <source>
        <dbReference type="ARBA" id="ARBA00022917"/>
    </source>
</evidence>
<dbReference type="GO" id="GO:0005829">
    <property type="term" value="C:cytosol"/>
    <property type="evidence" value="ECO:0007669"/>
    <property type="project" value="TreeGrafter"/>
</dbReference>